<organism evidence="1 2">
    <name type="scientific">Prorocentrum cordatum</name>
    <dbReference type="NCBI Taxonomy" id="2364126"/>
    <lineage>
        <taxon>Eukaryota</taxon>
        <taxon>Sar</taxon>
        <taxon>Alveolata</taxon>
        <taxon>Dinophyceae</taxon>
        <taxon>Prorocentrales</taxon>
        <taxon>Prorocentraceae</taxon>
        <taxon>Prorocentrum</taxon>
    </lineage>
</organism>
<reference evidence="1" key="1">
    <citation type="submission" date="2023-10" db="EMBL/GenBank/DDBJ databases">
        <authorList>
            <person name="Chen Y."/>
            <person name="Shah S."/>
            <person name="Dougan E. K."/>
            <person name="Thang M."/>
            <person name="Chan C."/>
        </authorList>
    </citation>
    <scope>NUCLEOTIDE SEQUENCE [LARGE SCALE GENOMIC DNA]</scope>
</reference>
<gene>
    <name evidence="1" type="ORF">PCOR1329_LOCUS35519</name>
</gene>
<proteinExistence type="predicted"/>
<protein>
    <submittedName>
        <fullName evidence="1">Uncharacterized protein</fullName>
    </submittedName>
</protein>
<evidence type="ECO:0000313" key="1">
    <source>
        <dbReference type="EMBL" id="CAK0839969.1"/>
    </source>
</evidence>
<evidence type="ECO:0000313" key="2">
    <source>
        <dbReference type="Proteomes" id="UP001189429"/>
    </source>
</evidence>
<dbReference type="Proteomes" id="UP001189429">
    <property type="component" value="Unassembled WGS sequence"/>
</dbReference>
<name>A0ABN9T4L6_9DINO</name>
<sequence>MLEAKMSRNVESIADGLLSNVCDAVVHMSQDLLFSKPAAHLATLLLKSPPTMGAGVSFVDLAFDTCEKDRLTAFLERPTSDTSTFHVSLRDSWGMPGKFQLFHVQGIDIDDEPIQIVSVKEDSEKLRAPPGSELRDNRGVSPSDAFAGISEVPIRLSGSVSSRVAIGTHCAGMTVHFNPDVDGLPILQCFAEFLSLSGPICEGERLLQWVVNQDAFMEWAMVAYNSIMDDHEFGASAHSRNIGMDTFNIRLKLPYMGLTVREVSANAALRLDVAEDGGSDVTFSARTLLMLEDVVCVHRGHSSKRYRQKGRKLPALLEQ</sequence>
<keyword evidence="2" id="KW-1185">Reference proteome</keyword>
<accession>A0ABN9T4L6</accession>
<dbReference type="EMBL" id="CAUYUJ010014338">
    <property type="protein sequence ID" value="CAK0839969.1"/>
    <property type="molecule type" value="Genomic_DNA"/>
</dbReference>
<comment type="caution">
    <text evidence="1">The sequence shown here is derived from an EMBL/GenBank/DDBJ whole genome shotgun (WGS) entry which is preliminary data.</text>
</comment>